<dbReference type="EMBL" id="REGN01004220">
    <property type="protein sequence ID" value="RNA18548.1"/>
    <property type="molecule type" value="Genomic_DNA"/>
</dbReference>
<proteinExistence type="predicted"/>
<sequence>MKFLFVLLVTIAAAAADQSSLIEQKASEEGSLLISLYHPNQTRGDFVNQRVFKRNLKKSLKTHLFEYLTNRTLGFVEKSKSDSCETDSDNLRVWDLVPLSHKKYFLILVKASPYHIFDLKWDHLDDDLKENLLSIKDFISEKKSFWMGNTNYYIGSFLNQTNFDVCLDKNKIKQVVLDFVDSEFENQLQLMVDLKAKRPLIFGFDLINILAGLIFGPK</sequence>
<evidence type="ECO:0000313" key="2">
    <source>
        <dbReference type="EMBL" id="RNA18548.1"/>
    </source>
</evidence>
<accession>A0A3M7R5L8</accession>
<organism evidence="2 3">
    <name type="scientific">Brachionus plicatilis</name>
    <name type="common">Marine rotifer</name>
    <name type="synonym">Brachionus muelleri</name>
    <dbReference type="NCBI Taxonomy" id="10195"/>
    <lineage>
        <taxon>Eukaryota</taxon>
        <taxon>Metazoa</taxon>
        <taxon>Spiralia</taxon>
        <taxon>Gnathifera</taxon>
        <taxon>Rotifera</taxon>
        <taxon>Eurotatoria</taxon>
        <taxon>Monogononta</taxon>
        <taxon>Pseudotrocha</taxon>
        <taxon>Ploima</taxon>
        <taxon>Brachionidae</taxon>
        <taxon>Brachionus</taxon>
    </lineage>
</organism>
<evidence type="ECO:0000256" key="1">
    <source>
        <dbReference type="SAM" id="SignalP"/>
    </source>
</evidence>
<comment type="caution">
    <text evidence="2">The sequence shown here is derived from an EMBL/GenBank/DDBJ whole genome shotgun (WGS) entry which is preliminary data.</text>
</comment>
<gene>
    <name evidence="2" type="ORF">BpHYR1_035498</name>
</gene>
<keyword evidence="1" id="KW-0732">Signal</keyword>
<feature type="signal peptide" evidence="1">
    <location>
        <begin position="1"/>
        <end position="16"/>
    </location>
</feature>
<keyword evidence="3" id="KW-1185">Reference proteome</keyword>
<dbReference type="AlphaFoldDB" id="A0A3M7R5L8"/>
<protein>
    <submittedName>
        <fullName evidence="2">Uncharacterized protein</fullName>
    </submittedName>
</protein>
<reference evidence="2 3" key="1">
    <citation type="journal article" date="2018" name="Sci. Rep.">
        <title>Genomic signatures of local adaptation to the degree of environmental predictability in rotifers.</title>
        <authorList>
            <person name="Franch-Gras L."/>
            <person name="Hahn C."/>
            <person name="Garcia-Roger E.M."/>
            <person name="Carmona M.J."/>
            <person name="Serra M."/>
            <person name="Gomez A."/>
        </authorList>
    </citation>
    <scope>NUCLEOTIDE SEQUENCE [LARGE SCALE GENOMIC DNA]</scope>
    <source>
        <strain evidence="2">HYR1</strain>
    </source>
</reference>
<feature type="chain" id="PRO_5018158530" evidence="1">
    <location>
        <begin position="17"/>
        <end position="218"/>
    </location>
</feature>
<dbReference type="Proteomes" id="UP000276133">
    <property type="component" value="Unassembled WGS sequence"/>
</dbReference>
<name>A0A3M7R5L8_BRAPC</name>
<evidence type="ECO:0000313" key="3">
    <source>
        <dbReference type="Proteomes" id="UP000276133"/>
    </source>
</evidence>